<evidence type="ECO:0000256" key="13">
    <source>
        <dbReference type="ARBA" id="ARBA00023163"/>
    </source>
</evidence>
<comment type="subcellular location">
    <subcellularLocation>
        <location evidence="2">Cytoplasm</location>
    </subcellularLocation>
</comment>
<evidence type="ECO:0000256" key="7">
    <source>
        <dbReference type="ARBA" id="ARBA00022491"/>
    </source>
</evidence>
<comment type="similarity">
    <text evidence="3">Belongs to the Fur family.</text>
</comment>
<gene>
    <name evidence="14" type="ORF">KDD93_03715</name>
</gene>
<comment type="subunit">
    <text evidence="4">Homodimer.</text>
</comment>
<dbReference type="Pfam" id="PF01475">
    <property type="entry name" value="FUR"/>
    <property type="match status" value="1"/>
</dbReference>
<dbReference type="InterPro" id="IPR036388">
    <property type="entry name" value="WH-like_DNA-bd_sf"/>
</dbReference>
<dbReference type="PANTHER" id="PTHR33202">
    <property type="entry name" value="ZINC UPTAKE REGULATION PROTEIN"/>
    <property type="match status" value="1"/>
</dbReference>
<evidence type="ECO:0000256" key="9">
    <source>
        <dbReference type="ARBA" id="ARBA00022833"/>
    </source>
</evidence>
<dbReference type="Proteomes" id="UP000682951">
    <property type="component" value="Unassembled WGS sequence"/>
</dbReference>
<dbReference type="Gene3D" id="1.10.10.10">
    <property type="entry name" value="Winged helix-like DNA-binding domain superfamily/Winged helix DNA-binding domain"/>
    <property type="match status" value="1"/>
</dbReference>
<sequence length="145" mass="17282">MRDFDKFYKHISDFMGKLSHKNSYIKERILSIMYLSQTHLSANEIQEKFMHLHKENISLPTIYSLLNFLDECGLADIYEQNGIKKYELSLKSHHDHLICEKCGRVIEFHDEIIEQRQDEICHKMEFNALAHTMILYGICNNCERK</sequence>
<keyword evidence="13" id="KW-0804">Transcription</keyword>
<evidence type="ECO:0000256" key="2">
    <source>
        <dbReference type="ARBA" id="ARBA00004496"/>
    </source>
</evidence>
<evidence type="ECO:0000313" key="15">
    <source>
        <dbReference type="Proteomes" id="UP000682951"/>
    </source>
</evidence>
<keyword evidence="10" id="KW-0408">Iron</keyword>
<dbReference type="InterPro" id="IPR002481">
    <property type="entry name" value="FUR"/>
</dbReference>
<evidence type="ECO:0000256" key="11">
    <source>
        <dbReference type="ARBA" id="ARBA00023015"/>
    </source>
</evidence>
<comment type="caution">
    <text evidence="14">The sequence shown here is derived from an EMBL/GenBank/DDBJ whole genome shotgun (WGS) entry which is preliminary data.</text>
</comment>
<proteinExistence type="inferred from homology"/>
<keyword evidence="11" id="KW-0805">Transcription regulation</keyword>
<keyword evidence="8" id="KW-0479">Metal-binding</keyword>
<evidence type="ECO:0000256" key="6">
    <source>
        <dbReference type="ARBA" id="ARBA00022490"/>
    </source>
</evidence>
<comment type="function">
    <text evidence="1">Acts as a global negative controlling element, employing Fe(2+) as a cofactor to bind the operator of the repressed genes.</text>
</comment>
<dbReference type="InterPro" id="IPR036390">
    <property type="entry name" value="WH_DNA-bd_sf"/>
</dbReference>
<keyword evidence="12" id="KW-0238">DNA-binding</keyword>
<dbReference type="EMBL" id="JAGSSW010000003">
    <property type="protein sequence ID" value="MBR8463681.1"/>
    <property type="molecule type" value="Genomic_DNA"/>
</dbReference>
<evidence type="ECO:0000313" key="14">
    <source>
        <dbReference type="EMBL" id="MBR8463681.1"/>
    </source>
</evidence>
<keyword evidence="7" id="KW-0678">Repressor</keyword>
<dbReference type="CDD" id="cd07153">
    <property type="entry name" value="Fur_like"/>
    <property type="match status" value="1"/>
</dbReference>
<protein>
    <recommendedName>
        <fullName evidence="5">Ferric uptake regulation protein</fullName>
    </recommendedName>
</protein>
<keyword evidence="6" id="KW-0963">Cytoplasm</keyword>
<dbReference type="SUPFAM" id="SSF46785">
    <property type="entry name" value="Winged helix' DNA-binding domain"/>
    <property type="match status" value="1"/>
</dbReference>
<dbReference type="RefSeq" id="WP_212141788.1">
    <property type="nucleotide sequence ID" value="NZ_JAGSSW010000003.1"/>
</dbReference>
<evidence type="ECO:0000256" key="4">
    <source>
        <dbReference type="ARBA" id="ARBA00011738"/>
    </source>
</evidence>
<evidence type="ECO:0000256" key="12">
    <source>
        <dbReference type="ARBA" id="ARBA00023125"/>
    </source>
</evidence>
<keyword evidence="15" id="KW-1185">Reference proteome</keyword>
<keyword evidence="9" id="KW-0862">Zinc</keyword>
<reference evidence="14 15" key="1">
    <citation type="submission" date="2021-04" db="EMBL/GenBank/DDBJ databases">
        <title>Molecular and phenotypic characterization and identification of bacterial isolates recovered from the Anatolian ground squirrels (Spermophilus xanthoprymnus) and which have the potential to form a new species in the Campylobacter genus.</title>
        <authorList>
            <person name="Aydin F."/>
            <person name="Abay S."/>
            <person name="Kayman T."/>
            <person name="Karakaya E."/>
            <person name="Mustak H.K."/>
            <person name="Mustak I.B."/>
            <person name="Bilgin N."/>
            <person name="Duzler A."/>
            <person name="Sahin O."/>
            <person name="Guran O."/>
            <person name="Saticioglu I.B."/>
        </authorList>
    </citation>
    <scope>NUCLEOTIDE SEQUENCE [LARGE SCALE GENOMIC DNA]</scope>
    <source>
        <strain evidence="15">faydin-G24</strain>
    </source>
</reference>
<accession>A0ABS5HI07</accession>
<dbReference type="Gene3D" id="3.30.1490.190">
    <property type="match status" value="1"/>
</dbReference>
<dbReference type="InterPro" id="IPR043135">
    <property type="entry name" value="Fur_C"/>
</dbReference>
<organism evidence="14 15">
    <name type="scientific">Campylobacter anatolicus</name>
    <dbReference type="NCBI Taxonomy" id="2829105"/>
    <lineage>
        <taxon>Bacteria</taxon>
        <taxon>Pseudomonadati</taxon>
        <taxon>Campylobacterota</taxon>
        <taxon>Epsilonproteobacteria</taxon>
        <taxon>Campylobacterales</taxon>
        <taxon>Campylobacteraceae</taxon>
        <taxon>Campylobacter</taxon>
    </lineage>
</organism>
<evidence type="ECO:0000256" key="1">
    <source>
        <dbReference type="ARBA" id="ARBA00002997"/>
    </source>
</evidence>
<evidence type="ECO:0000256" key="5">
    <source>
        <dbReference type="ARBA" id="ARBA00020910"/>
    </source>
</evidence>
<name>A0ABS5HI07_9BACT</name>
<dbReference type="PANTHER" id="PTHR33202:SF2">
    <property type="entry name" value="FERRIC UPTAKE REGULATION PROTEIN"/>
    <property type="match status" value="1"/>
</dbReference>
<evidence type="ECO:0000256" key="10">
    <source>
        <dbReference type="ARBA" id="ARBA00023004"/>
    </source>
</evidence>
<evidence type="ECO:0000256" key="8">
    <source>
        <dbReference type="ARBA" id="ARBA00022723"/>
    </source>
</evidence>
<evidence type="ECO:0000256" key="3">
    <source>
        <dbReference type="ARBA" id="ARBA00007957"/>
    </source>
</evidence>